<name>A0A1A0WF64_MYCPR</name>
<sequence>MLTTERGLPIRLKFSQRAFSRAPQDLAQDLLALCQLSSKRAQVAHRRELAERGFSSEVVRGFDLTTEEELAAAEAALRGDDDEDPPASWMRSV</sequence>
<comment type="caution">
    <text evidence="1">The sequence shown here is derived from an EMBL/GenBank/DDBJ whole genome shotgun (WGS) entry which is preliminary data.</text>
</comment>
<gene>
    <name evidence="1" type="ORF">A5779_15635</name>
</gene>
<organism evidence="1 2">
    <name type="scientific">Mycolicibacterium peregrinum</name>
    <name type="common">Mycobacterium peregrinum</name>
    <dbReference type="NCBI Taxonomy" id="43304"/>
    <lineage>
        <taxon>Bacteria</taxon>
        <taxon>Bacillati</taxon>
        <taxon>Actinomycetota</taxon>
        <taxon>Actinomycetes</taxon>
        <taxon>Mycobacteriales</taxon>
        <taxon>Mycobacteriaceae</taxon>
        <taxon>Mycolicibacterium</taxon>
    </lineage>
</organism>
<dbReference type="AlphaFoldDB" id="A0A1A0WF64"/>
<dbReference type="Proteomes" id="UP000094008">
    <property type="component" value="Unassembled WGS sequence"/>
</dbReference>
<dbReference type="EMBL" id="LZSY01000020">
    <property type="protein sequence ID" value="OBB97220.1"/>
    <property type="molecule type" value="Genomic_DNA"/>
</dbReference>
<evidence type="ECO:0000313" key="1">
    <source>
        <dbReference type="EMBL" id="OBB97220.1"/>
    </source>
</evidence>
<reference evidence="2" key="1">
    <citation type="submission" date="2016-06" db="EMBL/GenBank/DDBJ databases">
        <authorList>
            <person name="Sutton G."/>
            <person name="Brinkac L."/>
            <person name="Sanka R."/>
            <person name="Adams M."/>
            <person name="Lau E."/>
            <person name="Mehaffy C."/>
            <person name="Tameris M."/>
            <person name="Hatherill M."/>
            <person name="Hanekom W."/>
            <person name="Mahomed H."/>
            <person name="Mcshane H."/>
        </authorList>
    </citation>
    <scope>NUCLEOTIDE SEQUENCE [LARGE SCALE GENOMIC DNA]</scope>
    <source>
        <strain evidence="2">852002-10433_SCH5171157</strain>
    </source>
</reference>
<accession>A0A1A0WF64</accession>
<evidence type="ECO:0000313" key="2">
    <source>
        <dbReference type="Proteomes" id="UP000094008"/>
    </source>
</evidence>
<proteinExistence type="predicted"/>
<protein>
    <submittedName>
        <fullName evidence="1">Uncharacterized protein</fullName>
    </submittedName>
</protein>